<keyword evidence="2" id="KW-1185">Reference proteome</keyword>
<gene>
    <name evidence="1" type="ORF">OXX778_LOCUS10320</name>
</gene>
<protein>
    <submittedName>
        <fullName evidence="1">Uncharacterized protein</fullName>
    </submittedName>
</protein>
<dbReference type="EMBL" id="CAJNOC010001620">
    <property type="protein sequence ID" value="CAF0879046.1"/>
    <property type="molecule type" value="Genomic_DNA"/>
</dbReference>
<accession>A0A813XP10</accession>
<dbReference type="AlphaFoldDB" id="A0A813XP10"/>
<sequence>MALDEYKLDTNEIKIKFMAKLNQSLNDCIEKLNDIISSIESHLNSMTRQCELGLCKNEHKLEDSMEKINKKFWLCLYELKSELTYENLVKTYSTKKLNDLVDKWLKLEFLHLQTEIEICRCYSSK</sequence>
<organism evidence="1 2">
    <name type="scientific">Brachionus calyciflorus</name>
    <dbReference type="NCBI Taxonomy" id="104777"/>
    <lineage>
        <taxon>Eukaryota</taxon>
        <taxon>Metazoa</taxon>
        <taxon>Spiralia</taxon>
        <taxon>Gnathifera</taxon>
        <taxon>Rotifera</taxon>
        <taxon>Eurotatoria</taxon>
        <taxon>Monogononta</taxon>
        <taxon>Pseudotrocha</taxon>
        <taxon>Ploima</taxon>
        <taxon>Brachionidae</taxon>
        <taxon>Brachionus</taxon>
    </lineage>
</organism>
<name>A0A813XP10_9BILA</name>
<comment type="caution">
    <text evidence="1">The sequence shown here is derived from an EMBL/GenBank/DDBJ whole genome shotgun (WGS) entry which is preliminary data.</text>
</comment>
<evidence type="ECO:0000313" key="1">
    <source>
        <dbReference type="EMBL" id="CAF0879046.1"/>
    </source>
</evidence>
<evidence type="ECO:0000313" key="2">
    <source>
        <dbReference type="Proteomes" id="UP000663879"/>
    </source>
</evidence>
<reference evidence="1" key="1">
    <citation type="submission" date="2021-02" db="EMBL/GenBank/DDBJ databases">
        <authorList>
            <person name="Nowell W R."/>
        </authorList>
    </citation>
    <scope>NUCLEOTIDE SEQUENCE</scope>
    <source>
        <strain evidence="1">Ploen Becks lab</strain>
    </source>
</reference>
<proteinExistence type="predicted"/>
<dbReference type="OrthoDB" id="10455228at2759"/>
<dbReference type="Proteomes" id="UP000663879">
    <property type="component" value="Unassembled WGS sequence"/>
</dbReference>